<name>A0A9Q1HL12_CONCO</name>
<evidence type="ECO:0000313" key="3">
    <source>
        <dbReference type="Proteomes" id="UP001152803"/>
    </source>
</evidence>
<reference evidence="2" key="1">
    <citation type="journal article" date="2023" name="Science">
        <title>Genome structures resolve the early diversification of teleost fishes.</title>
        <authorList>
            <person name="Parey E."/>
            <person name="Louis A."/>
            <person name="Montfort J."/>
            <person name="Bouchez O."/>
            <person name="Roques C."/>
            <person name="Iampietro C."/>
            <person name="Lluch J."/>
            <person name="Castinel A."/>
            <person name="Donnadieu C."/>
            <person name="Desvignes T."/>
            <person name="Floi Bucao C."/>
            <person name="Jouanno E."/>
            <person name="Wen M."/>
            <person name="Mejri S."/>
            <person name="Dirks R."/>
            <person name="Jansen H."/>
            <person name="Henkel C."/>
            <person name="Chen W.J."/>
            <person name="Zahm M."/>
            <person name="Cabau C."/>
            <person name="Klopp C."/>
            <person name="Thompson A.W."/>
            <person name="Robinson-Rechavi M."/>
            <person name="Braasch I."/>
            <person name="Lecointre G."/>
            <person name="Bobe J."/>
            <person name="Postlethwait J.H."/>
            <person name="Berthelot C."/>
            <person name="Roest Crollius H."/>
            <person name="Guiguen Y."/>
        </authorList>
    </citation>
    <scope>NUCLEOTIDE SEQUENCE</scope>
    <source>
        <strain evidence="2">Concon-B</strain>
    </source>
</reference>
<dbReference type="AlphaFoldDB" id="A0A9Q1HL12"/>
<keyword evidence="3" id="KW-1185">Reference proteome</keyword>
<feature type="signal peptide" evidence="1">
    <location>
        <begin position="1"/>
        <end position="23"/>
    </location>
</feature>
<accession>A0A9Q1HL12</accession>
<dbReference type="EMBL" id="JAFJMO010000018">
    <property type="protein sequence ID" value="KAJ8250425.1"/>
    <property type="molecule type" value="Genomic_DNA"/>
</dbReference>
<gene>
    <name evidence="2" type="ORF">COCON_G00223470</name>
</gene>
<proteinExistence type="predicted"/>
<keyword evidence="1" id="KW-0732">Signal</keyword>
<evidence type="ECO:0000313" key="2">
    <source>
        <dbReference type="EMBL" id="KAJ8250425.1"/>
    </source>
</evidence>
<feature type="chain" id="PRO_5040362608" evidence="1">
    <location>
        <begin position="24"/>
        <end position="218"/>
    </location>
</feature>
<dbReference type="Proteomes" id="UP001152803">
    <property type="component" value="Unassembled WGS sequence"/>
</dbReference>
<sequence>MKQITLRLCLALPMFFLPGPSLQEATNSSSCSSESAETMRLTDQLKESLDCVDTLASVWADNETASVLSSLTTAVKVLQGHQKSACLQAHPKQCPAPGVHSKGGLVCATIGDARYCKPMCNEGFDFDFLRRSRLYEECKAGIKPTWTTQYIGGKTLAICNKAAIAISGATSAYFPKDQDCLKTKSESDLEREVIQTFVSELKAKGIRGTAEYKCLTCG</sequence>
<dbReference type="OrthoDB" id="9948000at2759"/>
<protein>
    <submittedName>
        <fullName evidence="2">Uncharacterized protein</fullName>
    </submittedName>
</protein>
<evidence type="ECO:0000256" key="1">
    <source>
        <dbReference type="SAM" id="SignalP"/>
    </source>
</evidence>
<organism evidence="2 3">
    <name type="scientific">Conger conger</name>
    <name type="common">Conger eel</name>
    <name type="synonym">Muraena conger</name>
    <dbReference type="NCBI Taxonomy" id="82655"/>
    <lineage>
        <taxon>Eukaryota</taxon>
        <taxon>Metazoa</taxon>
        <taxon>Chordata</taxon>
        <taxon>Craniata</taxon>
        <taxon>Vertebrata</taxon>
        <taxon>Euteleostomi</taxon>
        <taxon>Actinopterygii</taxon>
        <taxon>Neopterygii</taxon>
        <taxon>Teleostei</taxon>
        <taxon>Anguilliformes</taxon>
        <taxon>Congridae</taxon>
        <taxon>Conger</taxon>
    </lineage>
</organism>
<comment type="caution">
    <text evidence="2">The sequence shown here is derived from an EMBL/GenBank/DDBJ whole genome shotgun (WGS) entry which is preliminary data.</text>
</comment>